<evidence type="ECO:0000259" key="1">
    <source>
        <dbReference type="Pfam" id="PF04321"/>
    </source>
</evidence>
<dbReference type="RefSeq" id="WP_106647711.1">
    <property type="nucleotide sequence ID" value="NZ_BMGO01000001.1"/>
</dbReference>
<dbReference type="SUPFAM" id="SSF51735">
    <property type="entry name" value="NAD(P)-binding Rossmann-fold domains"/>
    <property type="match status" value="1"/>
</dbReference>
<sequence>MTNQGKNLIVGAGKLGQRFYQYLKSLDQPTITISRSPKGWSEHHICYDLLNDQQALPKLPKISNVFIILAPGERTESAYHKTYITAVSNLIDLLHQQQTDFHCIFVSSTSVYGGNTETVINEETMPLPDSFSGQTLLEAEQNIKKLHASTSIIRPSGLYSSQRQRLINSLLDPGQEENPKWLNLVHEQDVCQWLWQTAINKWPLTIASDGFPFQRKQVQNFHQSLADADTPSSPDSSARRYQSLHLDKINLQHPSIFHWLKSRM</sequence>
<proteinExistence type="predicted"/>
<dbReference type="InterPro" id="IPR036291">
    <property type="entry name" value="NAD(P)-bd_dom_sf"/>
</dbReference>
<dbReference type="Gene3D" id="3.40.50.720">
    <property type="entry name" value="NAD(P)-binding Rossmann-like Domain"/>
    <property type="match status" value="1"/>
</dbReference>
<evidence type="ECO:0000313" key="3">
    <source>
        <dbReference type="Proteomes" id="UP000232693"/>
    </source>
</evidence>
<protein>
    <recommendedName>
        <fullName evidence="1">RmlD-like substrate binding domain-containing protein</fullName>
    </recommendedName>
</protein>
<dbReference type="Proteomes" id="UP000232693">
    <property type="component" value="Chromosome"/>
</dbReference>
<gene>
    <name evidence="2" type="ORF">CW740_11925</name>
</gene>
<keyword evidence="3" id="KW-1185">Reference proteome</keyword>
<evidence type="ECO:0000313" key="2">
    <source>
        <dbReference type="EMBL" id="AUD79919.1"/>
    </source>
</evidence>
<dbReference type="OrthoDB" id="9808276at2"/>
<dbReference type="InterPro" id="IPR029903">
    <property type="entry name" value="RmlD-like-bd"/>
</dbReference>
<organism evidence="2 3">
    <name type="scientific">Kangiella profundi</name>
    <dbReference type="NCBI Taxonomy" id="1561924"/>
    <lineage>
        <taxon>Bacteria</taxon>
        <taxon>Pseudomonadati</taxon>
        <taxon>Pseudomonadota</taxon>
        <taxon>Gammaproteobacteria</taxon>
        <taxon>Kangiellales</taxon>
        <taxon>Kangiellaceae</taxon>
        <taxon>Kangiella</taxon>
    </lineage>
</organism>
<accession>A0A2K9B1D5</accession>
<dbReference type="KEGG" id="kpd:CW740_11925"/>
<dbReference type="EMBL" id="CP025120">
    <property type="protein sequence ID" value="AUD79919.1"/>
    <property type="molecule type" value="Genomic_DNA"/>
</dbReference>
<name>A0A2K9B1D5_9GAMM</name>
<dbReference type="AlphaFoldDB" id="A0A2K9B1D5"/>
<reference evidence="2 3" key="1">
    <citation type="submission" date="2017-12" db="EMBL/GenBank/DDBJ databases">
        <title>Kangiella profundi FT102 completed genome.</title>
        <authorList>
            <person name="Xu J."/>
            <person name="Wang J."/>
            <person name="Lu Y."/>
        </authorList>
    </citation>
    <scope>NUCLEOTIDE SEQUENCE [LARGE SCALE GENOMIC DNA]</scope>
    <source>
        <strain evidence="2 3">FT102</strain>
    </source>
</reference>
<dbReference type="Pfam" id="PF04321">
    <property type="entry name" value="RmlD_sub_bind"/>
    <property type="match status" value="1"/>
</dbReference>
<feature type="domain" description="RmlD-like substrate binding" evidence="1">
    <location>
        <begin position="76"/>
        <end position="188"/>
    </location>
</feature>